<dbReference type="GO" id="GO:0005525">
    <property type="term" value="F:GTP binding"/>
    <property type="evidence" value="ECO:0007669"/>
    <property type="project" value="UniProtKB-KW"/>
</dbReference>
<gene>
    <name evidence="7" type="primary">ARL13B</name>
    <name evidence="7" type="ORF">SK128_023297</name>
</gene>
<keyword evidence="4" id="KW-0460">Magnesium</keyword>
<feature type="binding site" evidence="3">
    <location>
        <position position="79"/>
    </location>
    <ligand>
        <name>GTP</name>
        <dbReference type="ChEBI" id="CHEBI:37565"/>
    </ligand>
</feature>
<dbReference type="SMART" id="SM00177">
    <property type="entry name" value="ARF"/>
    <property type="match status" value="1"/>
</dbReference>
<keyword evidence="2 3" id="KW-0342">GTP-binding</keyword>
<evidence type="ECO:0000256" key="3">
    <source>
        <dbReference type="PIRSR" id="PIRSR606689-1"/>
    </source>
</evidence>
<feature type="transmembrane region" description="Helical" evidence="6">
    <location>
        <begin position="6"/>
        <end position="24"/>
    </location>
</feature>
<dbReference type="EMBL" id="JAXCGZ010006611">
    <property type="protein sequence ID" value="KAK7079646.1"/>
    <property type="molecule type" value="Genomic_DNA"/>
</dbReference>
<feature type="compositionally biased region" description="Basic and acidic residues" evidence="5">
    <location>
        <begin position="289"/>
        <end position="299"/>
    </location>
</feature>
<keyword evidence="6" id="KW-0472">Membrane</keyword>
<dbReference type="AlphaFoldDB" id="A0AAN8XBC0"/>
<evidence type="ECO:0000256" key="2">
    <source>
        <dbReference type="ARBA" id="ARBA00023134"/>
    </source>
</evidence>
<accession>A0AAN8XBC0</accession>
<sequence>MIGSFYIYFVLYNVSDALIFAFSYRRVTLLLVGLDNAGKTTAAKGIVGDPVEDVAPTVGFSPENIEYRGCEITIYDLGGGSKIRPVWAKYFSEVHGVIFVVDASASARARECREVLTSLLSHKKIAGKPVLVLANKQDVDGAMDEIDLVESLNVEEIVNKFKCPTRVETCSAITTRKNKPDKPIADGFRWLVDTIVVHYKDINKRVEADMETERQQLKKEMDERRERLRRLRAERERQEALRNEQMARRAQTDVVGDSDDSDVVAPEVNPRAGSSGLPNGTIPQLQRVKAHEEEPERETGNSTDAEELKELGFNSRVELQETSTSSSPRGSSQSTSSPEHSPKKKKQELSFHTVECSVERHREDEGEAERKETSESPPPPAPTKPHRVILVQESPTHLAASKQGLSDASSPSSAASATTKDRDSGILEPNGYAHSISFSPARLDFSSEQRKDECVPIDSDDELFDIISISSRGRENAAPFSARTPSTPSISSFIKAEQLELEASNKPKKKSFLKRYHKTAPLLPDTSNQNNSTSSVAPPLA</sequence>
<feature type="compositionally biased region" description="Low complexity" evidence="5">
    <location>
        <begin position="406"/>
        <end position="417"/>
    </location>
</feature>
<keyword evidence="8" id="KW-1185">Reference proteome</keyword>
<evidence type="ECO:0000313" key="7">
    <source>
        <dbReference type="EMBL" id="KAK7079646.1"/>
    </source>
</evidence>
<dbReference type="Gene3D" id="3.40.50.300">
    <property type="entry name" value="P-loop containing nucleotide triphosphate hydrolases"/>
    <property type="match status" value="1"/>
</dbReference>
<dbReference type="Pfam" id="PF00025">
    <property type="entry name" value="Arf"/>
    <property type="match status" value="1"/>
</dbReference>
<dbReference type="InterPro" id="IPR027417">
    <property type="entry name" value="P-loop_NTPase"/>
</dbReference>
<dbReference type="Proteomes" id="UP001381693">
    <property type="component" value="Unassembled WGS sequence"/>
</dbReference>
<feature type="compositionally biased region" description="Basic and acidic residues" evidence="5">
    <location>
        <begin position="237"/>
        <end position="251"/>
    </location>
</feature>
<dbReference type="GO" id="GO:0046872">
    <property type="term" value="F:metal ion binding"/>
    <property type="evidence" value="ECO:0007669"/>
    <property type="project" value="UniProtKB-KW"/>
</dbReference>
<feature type="compositionally biased region" description="Basic residues" evidence="5">
    <location>
        <begin position="506"/>
        <end position="518"/>
    </location>
</feature>
<dbReference type="GO" id="GO:1905515">
    <property type="term" value="P:non-motile cilium assembly"/>
    <property type="evidence" value="ECO:0007669"/>
    <property type="project" value="TreeGrafter"/>
</dbReference>
<dbReference type="PRINTS" id="PR00328">
    <property type="entry name" value="SAR1GTPBP"/>
</dbReference>
<proteinExistence type="predicted"/>
<evidence type="ECO:0000256" key="4">
    <source>
        <dbReference type="PIRSR" id="PIRSR606689-2"/>
    </source>
</evidence>
<dbReference type="GO" id="GO:0016192">
    <property type="term" value="P:vesicle-mediated transport"/>
    <property type="evidence" value="ECO:0007669"/>
    <property type="project" value="UniProtKB-ARBA"/>
</dbReference>
<evidence type="ECO:0000313" key="8">
    <source>
        <dbReference type="Proteomes" id="UP001381693"/>
    </source>
</evidence>
<organism evidence="7 8">
    <name type="scientific">Halocaridina rubra</name>
    <name type="common">Hawaiian red shrimp</name>
    <dbReference type="NCBI Taxonomy" id="373956"/>
    <lineage>
        <taxon>Eukaryota</taxon>
        <taxon>Metazoa</taxon>
        <taxon>Ecdysozoa</taxon>
        <taxon>Arthropoda</taxon>
        <taxon>Crustacea</taxon>
        <taxon>Multicrustacea</taxon>
        <taxon>Malacostraca</taxon>
        <taxon>Eumalacostraca</taxon>
        <taxon>Eucarida</taxon>
        <taxon>Decapoda</taxon>
        <taxon>Pleocyemata</taxon>
        <taxon>Caridea</taxon>
        <taxon>Atyoidea</taxon>
        <taxon>Atyidae</taxon>
        <taxon>Halocaridina</taxon>
    </lineage>
</organism>
<keyword evidence="4" id="KW-0479">Metal-binding</keyword>
<feature type="compositionally biased region" description="Basic and acidic residues" evidence="5">
    <location>
        <begin position="357"/>
        <end position="374"/>
    </location>
</feature>
<dbReference type="PROSITE" id="PS51417">
    <property type="entry name" value="ARF"/>
    <property type="match status" value="1"/>
</dbReference>
<feature type="binding site" evidence="3">
    <location>
        <begin position="135"/>
        <end position="138"/>
    </location>
    <ligand>
        <name>GTP</name>
        <dbReference type="ChEBI" id="CHEBI:37565"/>
    </ligand>
</feature>
<feature type="binding site" evidence="4">
    <location>
        <position position="40"/>
    </location>
    <ligand>
        <name>Mg(2+)</name>
        <dbReference type="ChEBI" id="CHEBI:18420"/>
    </ligand>
</feature>
<dbReference type="InterPro" id="IPR006689">
    <property type="entry name" value="Small_GTPase_ARF/SAR"/>
</dbReference>
<keyword evidence="1 3" id="KW-0547">Nucleotide-binding</keyword>
<dbReference type="SMART" id="SM00178">
    <property type="entry name" value="SAR"/>
    <property type="match status" value="1"/>
</dbReference>
<feature type="binding site" evidence="3">
    <location>
        <begin position="33"/>
        <end position="40"/>
    </location>
    <ligand>
        <name>GTP</name>
        <dbReference type="ChEBI" id="CHEBI:37565"/>
    </ligand>
</feature>
<dbReference type="GO" id="GO:0097730">
    <property type="term" value="C:non-motile cilium"/>
    <property type="evidence" value="ECO:0007669"/>
    <property type="project" value="TreeGrafter"/>
</dbReference>
<comment type="caution">
    <text evidence="7">The sequence shown here is derived from an EMBL/GenBank/DDBJ whole genome shotgun (WGS) entry which is preliminary data.</text>
</comment>
<protein>
    <submittedName>
        <fullName evidence="7">ADP-ribosylation factor-like protein 13B</fullName>
    </submittedName>
</protein>
<keyword evidence="6" id="KW-0812">Transmembrane</keyword>
<dbReference type="InterPro" id="IPR005225">
    <property type="entry name" value="Small_GTP-bd"/>
</dbReference>
<dbReference type="InterPro" id="IPR051995">
    <property type="entry name" value="Ciliary_GTPase"/>
</dbReference>
<dbReference type="SUPFAM" id="SSF52540">
    <property type="entry name" value="P-loop containing nucleoside triphosphate hydrolases"/>
    <property type="match status" value="1"/>
</dbReference>
<keyword evidence="6" id="KW-1133">Transmembrane helix</keyword>
<name>A0AAN8XBC0_HALRR</name>
<dbReference type="PANTHER" id="PTHR46090">
    <property type="entry name" value="ADP-RIBOSYLATION FACTOR-LIKE PROTEIN 13B"/>
    <property type="match status" value="1"/>
</dbReference>
<evidence type="ECO:0000256" key="6">
    <source>
        <dbReference type="SAM" id="Phobius"/>
    </source>
</evidence>
<feature type="binding site" evidence="4">
    <location>
        <position position="57"/>
    </location>
    <ligand>
        <name>Mg(2+)</name>
        <dbReference type="ChEBI" id="CHEBI:18420"/>
    </ligand>
</feature>
<dbReference type="PANTHER" id="PTHR46090:SF2">
    <property type="entry name" value="ADP-RIBOSYLATION FACTOR-LIKE PROTEIN 13B"/>
    <property type="match status" value="1"/>
</dbReference>
<dbReference type="GO" id="GO:0051649">
    <property type="term" value="P:establishment of localization in cell"/>
    <property type="evidence" value="ECO:0007669"/>
    <property type="project" value="UniProtKB-ARBA"/>
</dbReference>
<evidence type="ECO:0000256" key="5">
    <source>
        <dbReference type="SAM" id="MobiDB-lite"/>
    </source>
</evidence>
<evidence type="ECO:0000256" key="1">
    <source>
        <dbReference type="ARBA" id="ARBA00022741"/>
    </source>
</evidence>
<feature type="compositionally biased region" description="Low complexity" evidence="5">
    <location>
        <begin position="322"/>
        <end position="339"/>
    </location>
</feature>
<dbReference type="GO" id="GO:0060170">
    <property type="term" value="C:ciliary membrane"/>
    <property type="evidence" value="ECO:0007669"/>
    <property type="project" value="TreeGrafter"/>
</dbReference>
<reference evidence="7 8" key="1">
    <citation type="submission" date="2023-11" db="EMBL/GenBank/DDBJ databases">
        <title>Halocaridina rubra genome assembly.</title>
        <authorList>
            <person name="Smith C."/>
        </authorList>
    </citation>
    <scope>NUCLEOTIDE SEQUENCE [LARGE SCALE GENOMIC DNA]</scope>
    <source>
        <strain evidence="7">EP-1</strain>
        <tissue evidence="7">Whole</tissue>
    </source>
</reference>
<feature type="compositionally biased region" description="Polar residues" evidence="5">
    <location>
        <begin position="525"/>
        <end position="541"/>
    </location>
</feature>
<dbReference type="GO" id="GO:0003924">
    <property type="term" value="F:GTPase activity"/>
    <property type="evidence" value="ECO:0007669"/>
    <property type="project" value="InterPro"/>
</dbReference>
<dbReference type="NCBIfam" id="TIGR00231">
    <property type="entry name" value="small_GTP"/>
    <property type="match status" value="1"/>
</dbReference>
<dbReference type="GO" id="GO:0097500">
    <property type="term" value="P:receptor localization to non-motile cilium"/>
    <property type="evidence" value="ECO:0007669"/>
    <property type="project" value="TreeGrafter"/>
</dbReference>
<dbReference type="FunFam" id="3.40.50.300:FF:000415">
    <property type="entry name" value="ADP-ribosylation factor-like GTPase 13B"/>
    <property type="match status" value="1"/>
</dbReference>
<feature type="region of interest" description="Disordered" evidence="5">
    <location>
        <begin position="504"/>
        <end position="541"/>
    </location>
</feature>
<feature type="region of interest" description="Disordered" evidence="5">
    <location>
        <begin position="237"/>
        <end position="433"/>
    </location>
</feature>